<protein>
    <submittedName>
        <fullName evidence="2">Uncharacterized protein</fullName>
    </submittedName>
</protein>
<feature type="region of interest" description="Disordered" evidence="1">
    <location>
        <begin position="1"/>
        <end position="63"/>
    </location>
</feature>
<gene>
    <name evidence="2" type="ORF">SMRZ_LOCUS12111</name>
</gene>
<reference evidence="2 3" key="1">
    <citation type="submission" date="2018-11" db="EMBL/GenBank/DDBJ databases">
        <authorList>
            <consortium name="Pathogen Informatics"/>
        </authorList>
    </citation>
    <scope>NUCLEOTIDE SEQUENCE [LARGE SCALE GENOMIC DNA]</scope>
    <source>
        <strain evidence="2 3">Zambia</strain>
    </source>
</reference>
<accession>A0A3P8DRC5</accession>
<evidence type="ECO:0000256" key="1">
    <source>
        <dbReference type="SAM" id="MobiDB-lite"/>
    </source>
</evidence>
<dbReference type="EMBL" id="UZAI01007338">
    <property type="protein sequence ID" value="VDO98712.1"/>
    <property type="molecule type" value="Genomic_DNA"/>
</dbReference>
<name>A0A3P8DRC5_9TREM</name>
<keyword evidence="3" id="KW-1185">Reference proteome</keyword>
<sequence length="81" mass="8642">MRRTSVGHPTTNTFLPRSPSSRSSSTHLRLSSASPQTPASSSSHLRNAPPSLGSTIPLTDSSSFGFDKAANRFIELSRLSL</sequence>
<evidence type="ECO:0000313" key="2">
    <source>
        <dbReference type="EMBL" id="VDO98712.1"/>
    </source>
</evidence>
<proteinExistence type="predicted"/>
<organism evidence="2 3">
    <name type="scientific">Schistosoma margrebowiei</name>
    <dbReference type="NCBI Taxonomy" id="48269"/>
    <lineage>
        <taxon>Eukaryota</taxon>
        <taxon>Metazoa</taxon>
        <taxon>Spiralia</taxon>
        <taxon>Lophotrochozoa</taxon>
        <taxon>Platyhelminthes</taxon>
        <taxon>Trematoda</taxon>
        <taxon>Digenea</taxon>
        <taxon>Strigeidida</taxon>
        <taxon>Schistosomatoidea</taxon>
        <taxon>Schistosomatidae</taxon>
        <taxon>Schistosoma</taxon>
    </lineage>
</organism>
<evidence type="ECO:0000313" key="3">
    <source>
        <dbReference type="Proteomes" id="UP000277204"/>
    </source>
</evidence>
<feature type="compositionally biased region" description="Low complexity" evidence="1">
    <location>
        <begin position="15"/>
        <end position="43"/>
    </location>
</feature>
<feature type="compositionally biased region" description="Polar residues" evidence="1">
    <location>
        <begin position="52"/>
        <end position="63"/>
    </location>
</feature>
<dbReference type="AlphaFoldDB" id="A0A3P8DRC5"/>
<dbReference type="Proteomes" id="UP000277204">
    <property type="component" value="Unassembled WGS sequence"/>
</dbReference>